<feature type="region of interest" description="Disordered" evidence="1">
    <location>
        <begin position="269"/>
        <end position="293"/>
    </location>
</feature>
<dbReference type="RefSeq" id="WP_227568189.1">
    <property type="nucleotide sequence ID" value="NZ_CP101988.1"/>
</dbReference>
<dbReference type="Proteomes" id="UP001316189">
    <property type="component" value="Chromosome"/>
</dbReference>
<name>A0ABY5KYX0_9CELL</name>
<evidence type="ECO:0000313" key="3">
    <source>
        <dbReference type="EMBL" id="UUI75717.1"/>
    </source>
</evidence>
<gene>
    <name evidence="3" type="ORF">NP064_02000</name>
</gene>
<keyword evidence="2" id="KW-0812">Transmembrane</keyword>
<dbReference type="InterPro" id="IPR019533">
    <property type="entry name" value="Peptidase_S26"/>
</dbReference>
<dbReference type="EMBL" id="CP101988">
    <property type="protein sequence ID" value="UUI75717.1"/>
    <property type="molecule type" value="Genomic_DNA"/>
</dbReference>
<evidence type="ECO:0000313" key="4">
    <source>
        <dbReference type="Proteomes" id="UP001316189"/>
    </source>
</evidence>
<organism evidence="3 4">
    <name type="scientific">Cellulomonas chengniuliangii</name>
    <dbReference type="NCBI Taxonomy" id="2968084"/>
    <lineage>
        <taxon>Bacteria</taxon>
        <taxon>Bacillati</taxon>
        <taxon>Actinomycetota</taxon>
        <taxon>Actinomycetes</taxon>
        <taxon>Micrococcales</taxon>
        <taxon>Cellulomonadaceae</taxon>
        <taxon>Cellulomonas</taxon>
    </lineage>
</organism>
<keyword evidence="2" id="KW-0472">Membrane</keyword>
<evidence type="ECO:0000256" key="1">
    <source>
        <dbReference type="SAM" id="MobiDB-lite"/>
    </source>
</evidence>
<keyword evidence="2" id="KW-1133">Transmembrane helix</keyword>
<feature type="transmembrane region" description="Helical" evidence="2">
    <location>
        <begin position="76"/>
        <end position="99"/>
    </location>
</feature>
<protein>
    <submittedName>
        <fullName evidence="3">Signal peptidase I</fullName>
    </submittedName>
</protein>
<dbReference type="CDD" id="cd06530">
    <property type="entry name" value="S26_SPase_I"/>
    <property type="match status" value="1"/>
</dbReference>
<proteinExistence type="predicted"/>
<feature type="region of interest" description="Disordered" evidence="1">
    <location>
        <begin position="33"/>
        <end position="57"/>
    </location>
</feature>
<keyword evidence="4" id="KW-1185">Reference proteome</keyword>
<reference evidence="3 4" key="1">
    <citation type="submission" date="2022-07" db="EMBL/GenBank/DDBJ databases">
        <title>Novel species in genus cellulomonas.</title>
        <authorList>
            <person name="Ye L."/>
        </authorList>
    </citation>
    <scope>NUCLEOTIDE SEQUENCE [LARGE SCALE GENOMIC DNA]</scope>
    <source>
        <strain evidence="4">zg-Y338</strain>
    </source>
</reference>
<accession>A0ABY5KYX0</accession>
<evidence type="ECO:0000256" key="2">
    <source>
        <dbReference type="SAM" id="Phobius"/>
    </source>
</evidence>
<sequence>MIEIEHARRAARRRHVEPEPTDLPEYLALAARTGPPGGQSTRWSGGSADERGPVARAAAPTAASVPAPRWQRAVTVVLWVVVALFSTAYAASLAVPLWFQLHHQQVLVVTSGSMSGVRSGGFDAGDAVVMRRLTDPSQLEVGQVVSFWPQGSDHLVTHRIVSLHYLPVMRQDPETGKMLTTIDQSTGEPVLRPYVMTKGDANDEPDPDATPFSRVRGVVLDVYPHWGWALQWARSPVGRLTMLAPPLLALAAMELMAVTRERALKRELGAAPHDPHAPRRQHVDGGEHDLLLD</sequence>